<comment type="subcellular location">
    <subcellularLocation>
        <location evidence="1">Membrane</location>
        <topology evidence="1">Multi-pass membrane protein</topology>
    </subcellularLocation>
</comment>
<accession>A0A7Y7E6F4</accession>
<dbReference type="Pfam" id="PF12051">
    <property type="entry name" value="DUF3533"/>
    <property type="match status" value="1"/>
</dbReference>
<sequence>MRASTLWKQPRAWVVVVIGGLLAALSTIAYIGPASDPQGRLHDLPLVLVDQDQGAQLPGGTAVRLGQDVTARIQEAGHRDGRVAWRTVGSREDAQKILTSGDAYAALVVPRDFSRAALSLVAPGGTPRRPAMTVLTNEGSGGLASSMGEKAARQAAAAASAGLGTTLAERARSGLAAPSADRLVLLQDPVRVLAEPARHTSGVTAGGSLTVYMAIALLISGLLPAVLLTTTVDASLGYAPLEVGPRRVMKPVIGIARSATFLAKSGIGIVMGFVAGSAVDAVAVWGIGVEPDKPVQLWLFCGAACAAVTLLTLALFAVFGTPGQVLALLLITLFGIPMSGGTIPLEAQPRFADAVGGVLPARHVTEGIRSLVFFDGRGSGLTQACAVLGAYGLGALVVGYVVSRLYDRRGWTRATEHELAHPEAVVAMAR</sequence>
<feature type="domain" description="DUF3533" evidence="6">
    <location>
        <begin position="22"/>
        <end position="391"/>
    </location>
</feature>
<organism evidence="7 8">
    <name type="scientific">Streptomyces morookaense</name>
    <name type="common">Streptoverticillium morookaense</name>
    <dbReference type="NCBI Taxonomy" id="1970"/>
    <lineage>
        <taxon>Bacteria</taxon>
        <taxon>Bacillati</taxon>
        <taxon>Actinomycetota</taxon>
        <taxon>Actinomycetes</taxon>
        <taxon>Kitasatosporales</taxon>
        <taxon>Streptomycetaceae</taxon>
        <taxon>Streptomyces</taxon>
    </lineage>
</organism>
<keyword evidence="8" id="KW-1185">Reference proteome</keyword>
<evidence type="ECO:0000313" key="8">
    <source>
        <dbReference type="Proteomes" id="UP000587462"/>
    </source>
</evidence>
<evidence type="ECO:0000256" key="5">
    <source>
        <dbReference type="SAM" id="Phobius"/>
    </source>
</evidence>
<dbReference type="PANTHER" id="PTHR43077:SF5">
    <property type="entry name" value="PHAGE INFECTION PROTEIN"/>
    <property type="match status" value="1"/>
</dbReference>
<evidence type="ECO:0000313" key="7">
    <source>
        <dbReference type="EMBL" id="NVK77868.1"/>
    </source>
</evidence>
<feature type="transmembrane region" description="Helical" evidence="5">
    <location>
        <begin position="297"/>
        <end position="318"/>
    </location>
</feature>
<reference evidence="7 8" key="1">
    <citation type="submission" date="2020-04" db="EMBL/GenBank/DDBJ databases">
        <title>Draft Genome Sequence of Streptomyces morookaense DSM 40503, an 8-azaguanine-producing strain.</title>
        <authorList>
            <person name="Qi J."/>
            <person name="Gao J.-M."/>
        </authorList>
    </citation>
    <scope>NUCLEOTIDE SEQUENCE [LARGE SCALE GENOMIC DNA]</scope>
    <source>
        <strain evidence="7 8">DSM 40503</strain>
    </source>
</reference>
<keyword evidence="3 5" id="KW-1133">Transmembrane helix</keyword>
<evidence type="ECO:0000259" key="6">
    <source>
        <dbReference type="Pfam" id="PF12051"/>
    </source>
</evidence>
<proteinExistence type="predicted"/>
<keyword evidence="4 5" id="KW-0472">Membrane</keyword>
<dbReference type="Gene3D" id="3.40.1710.10">
    <property type="entry name" value="abc type-2 transporter like domain"/>
    <property type="match status" value="1"/>
</dbReference>
<dbReference type="InterPro" id="IPR022703">
    <property type="entry name" value="DUF3533"/>
</dbReference>
<evidence type="ECO:0000256" key="1">
    <source>
        <dbReference type="ARBA" id="ARBA00004141"/>
    </source>
</evidence>
<feature type="transmembrane region" description="Helical" evidence="5">
    <location>
        <begin position="325"/>
        <end position="345"/>
    </location>
</feature>
<evidence type="ECO:0000256" key="3">
    <source>
        <dbReference type="ARBA" id="ARBA00022989"/>
    </source>
</evidence>
<dbReference type="InterPro" id="IPR051328">
    <property type="entry name" value="T7SS_ABC-Transporter"/>
</dbReference>
<dbReference type="PANTHER" id="PTHR43077">
    <property type="entry name" value="TRANSPORT PERMEASE YVFS-RELATED"/>
    <property type="match status" value="1"/>
</dbReference>
<feature type="transmembrane region" description="Helical" evidence="5">
    <location>
        <begin position="381"/>
        <end position="403"/>
    </location>
</feature>
<feature type="transmembrane region" description="Helical" evidence="5">
    <location>
        <begin position="12"/>
        <end position="32"/>
    </location>
</feature>
<protein>
    <submittedName>
        <fullName evidence="7">DUF3533 domain-containing protein</fullName>
    </submittedName>
</protein>
<dbReference type="RefSeq" id="WP_171079645.1">
    <property type="nucleotide sequence ID" value="NZ_BNBU01000003.1"/>
</dbReference>
<dbReference type="Proteomes" id="UP000587462">
    <property type="component" value="Unassembled WGS sequence"/>
</dbReference>
<dbReference type="EMBL" id="JABBXF010000016">
    <property type="protein sequence ID" value="NVK77868.1"/>
    <property type="molecule type" value="Genomic_DNA"/>
</dbReference>
<evidence type="ECO:0000256" key="2">
    <source>
        <dbReference type="ARBA" id="ARBA00022692"/>
    </source>
</evidence>
<gene>
    <name evidence="7" type="ORF">HG542_09340</name>
</gene>
<keyword evidence="2 5" id="KW-0812">Transmembrane</keyword>
<name>A0A7Y7E6F4_STRMO</name>
<dbReference type="AlphaFoldDB" id="A0A7Y7E6F4"/>
<feature type="transmembrane region" description="Helical" evidence="5">
    <location>
        <begin position="211"/>
        <end position="241"/>
    </location>
</feature>
<comment type="caution">
    <text evidence="7">The sequence shown here is derived from an EMBL/GenBank/DDBJ whole genome shotgun (WGS) entry which is preliminary data.</text>
</comment>
<evidence type="ECO:0000256" key="4">
    <source>
        <dbReference type="ARBA" id="ARBA00023136"/>
    </source>
</evidence>
<feature type="transmembrane region" description="Helical" evidence="5">
    <location>
        <begin position="261"/>
        <end position="285"/>
    </location>
</feature>
<dbReference type="GO" id="GO:0016020">
    <property type="term" value="C:membrane"/>
    <property type="evidence" value="ECO:0007669"/>
    <property type="project" value="UniProtKB-SubCell"/>
</dbReference>